<dbReference type="Proteomes" id="UP001558652">
    <property type="component" value="Unassembled WGS sequence"/>
</dbReference>
<proteinExistence type="predicted"/>
<dbReference type="Gene3D" id="3.90.1140.10">
    <property type="entry name" value="Cyclic phosphodiesterase"/>
    <property type="match status" value="1"/>
</dbReference>
<feature type="domain" description="K Homology" evidence="2">
    <location>
        <begin position="61"/>
        <end position="129"/>
    </location>
</feature>
<reference evidence="3 4" key="1">
    <citation type="submission" date="2024-07" db="EMBL/GenBank/DDBJ databases">
        <title>Chromosome-level genome assembly of the water stick insect Ranatra chinensis (Heteroptera: Nepidae).</title>
        <authorList>
            <person name="Liu X."/>
        </authorList>
    </citation>
    <scope>NUCLEOTIDE SEQUENCE [LARGE SCALE GENOMIC DNA]</scope>
    <source>
        <strain evidence="3">Cailab_2021Rc</strain>
        <tissue evidence="3">Muscle</tissue>
    </source>
</reference>
<dbReference type="PROSITE" id="PS50084">
    <property type="entry name" value="KH_TYPE_1"/>
    <property type="match status" value="1"/>
</dbReference>
<evidence type="ECO:0000313" key="3">
    <source>
        <dbReference type="EMBL" id="KAL1124351.1"/>
    </source>
</evidence>
<dbReference type="GO" id="GO:0003723">
    <property type="term" value="F:RNA binding"/>
    <property type="evidence" value="ECO:0007669"/>
    <property type="project" value="UniProtKB-UniRule"/>
</dbReference>
<dbReference type="InterPro" id="IPR036612">
    <property type="entry name" value="KH_dom_type_1_sf"/>
</dbReference>
<dbReference type="GO" id="GO:0010468">
    <property type="term" value="P:regulation of gene expression"/>
    <property type="evidence" value="ECO:0007669"/>
    <property type="project" value="UniProtKB-ARBA"/>
</dbReference>
<gene>
    <name evidence="3" type="ORF">AAG570_000980</name>
</gene>
<dbReference type="Pfam" id="PF00013">
    <property type="entry name" value="KH_1"/>
    <property type="match status" value="1"/>
</dbReference>
<accession>A0ABD0YAI2</accession>
<keyword evidence="4" id="KW-1185">Reference proteome</keyword>
<dbReference type="PIRSF" id="PIRSF027019">
    <property type="entry name" value="Euk_LigT"/>
    <property type="match status" value="1"/>
</dbReference>
<keyword evidence="1" id="KW-0694">RNA-binding</keyword>
<protein>
    <recommendedName>
        <fullName evidence="2">K Homology domain-containing protein</fullName>
    </recommendedName>
</protein>
<sequence>MDVMKPDLRYIDGICYRINPGNYYTKCGTPIGTQRYSEYECVINNESDNDDNFDVHVDENGVYKTAFHVAKTYFPYIIGSKGMTRKRLETETKARISVPKMGQSGDIIITGQDKKNVLSAKRRIKMIVISARKRQPFTHFISIPFIAQSFKDGFKKFKTDVLTTCIGRGIEESVFQSVDKLHLTIGVLVLCDAEERNDACSVLQKCKEEVIRPILDNKRLHLVMRGVEYMNDDPSEVDVLYGKVFCADNVELMQELSDGIMSYFVQAGLMEKKYERVKLHVTLMNTLFRNPRNVEDEKPKIRETFDATKVIEVSKYNG</sequence>
<dbReference type="InterPro" id="IPR004087">
    <property type="entry name" value="KH_dom"/>
</dbReference>
<dbReference type="InterPro" id="IPR004088">
    <property type="entry name" value="KH_dom_type_1"/>
</dbReference>
<dbReference type="AlphaFoldDB" id="A0ABD0YAI2"/>
<dbReference type="PANTHER" id="PTHR13360">
    <property type="entry name" value="ACTIVATING SIGNAL COINTEGRATOR 1 COMPLEX SUBUNIT 1"/>
    <property type="match status" value="1"/>
</dbReference>
<comment type="caution">
    <text evidence="3">The sequence shown here is derived from an EMBL/GenBank/DDBJ whole genome shotgun (WGS) entry which is preliminary data.</text>
</comment>
<organism evidence="3 4">
    <name type="scientific">Ranatra chinensis</name>
    <dbReference type="NCBI Taxonomy" id="642074"/>
    <lineage>
        <taxon>Eukaryota</taxon>
        <taxon>Metazoa</taxon>
        <taxon>Ecdysozoa</taxon>
        <taxon>Arthropoda</taxon>
        <taxon>Hexapoda</taxon>
        <taxon>Insecta</taxon>
        <taxon>Pterygota</taxon>
        <taxon>Neoptera</taxon>
        <taxon>Paraneoptera</taxon>
        <taxon>Hemiptera</taxon>
        <taxon>Heteroptera</taxon>
        <taxon>Panheteroptera</taxon>
        <taxon>Nepomorpha</taxon>
        <taxon>Nepidae</taxon>
        <taxon>Ranatrinae</taxon>
        <taxon>Ranatra</taxon>
    </lineage>
</organism>
<dbReference type="CDD" id="cd22419">
    <property type="entry name" value="KH-I_ASCC1"/>
    <property type="match status" value="1"/>
</dbReference>
<dbReference type="InterPro" id="IPR009210">
    <property type="entry name" value="ASCC1"/>
</dbReference>
<dbReference type="Pfam" id="PF10469">
    <property type="entry name" value="AKAP7_NLS"/>
    <property type="match status" value="1"/>
</dbReference>
<evidence type="ECO:0000259" key="2">
    <source>
        <dbReference type="SMART" id="SM00322"/>
    </source>
</evidence>
<dbReference type="SUPFAM" id="SSF54791">
    <property type="entry name" value="Eukaryotic type KH-domain (KH-domain type I)"/>
    <property type="match status" value="1"/>
</dbReference>
<dbReference type="InterPro" id="IPR047538">
    <property type="entry name" value="KH-I_ASCC1"/>
</dbReference>
<dbReference type="PANTHER" id="PTHR13360:SF1">
    <property type="entry name" value="ACTIVATING SIGNAL COINTEGRATOR 1 COMPLEX SUBUNIT 1"/>
    <property type="match status" value="1"/>
</dbReference>
<dbReference type="SMART" id="SM00322">
    <property type="entry name" value="KH"/>
    <property type="match status" value="1"/>
</dbReference>
<evidence type="ECO:0000313" key="4">
    <source>
        <dbReference type="Proteomes" id="UP001558652"/>
    </source>
</evidence>
<dbReference type="Gene3D" id="3.30.1370.10">
    <property type="entry name" value="K Homology domain, type 1"/>
    <property type="match status" value="1"/>
</dbReference>
<evidence type="ECO:0000256" key="1">
    <source>
        <dbReference type="PROSITE-ProRule" id="PRU00117"/>
    </source>
</evidence>
<dbReference type="InterPro" id="IPR019510">
    <property type="entry name" value="AKAP7-like_phosphoesterase"/>
</dbReference>
<name>A0ABD0YAI2_9HEMI</name>
<dbReference type="EMBL" id="JBFDAA010000010">
    <property type="protein sequence ID" value="KAL1124351.1"/>
    <property type="molecule type" value="Genomic_DNA"/>
</dbReference>